<evidence type="ECO:0000313" key="1">
    <source>
        <dbReference type="EMBL" id="CUK27324.1"/>
    </source>
</evidence>
<sequence>MRKPTKKVVAKLAKHSIPIVDYRNSVFVLSHMRSMSTALTNVLSSHERISGYGETHVSYSSPHSVGQLAVNLMLRRAWTPTCRFLLDKILHNELDAFPDAGFYDARAVFLVRSPAPAIASVVNLAQRAQGLSLETHEEAAVYYRDRLRQLRRHWRSFTPARRFGLTSEDLVTNPNNALARIGDYLGLVPPLRNAYRSHPASRIAGGGDPLRSGALKAIEPRSSAMDLSPVAGVPEHLSDECITIFQNLKNEFSEKSLEPVARVNHI</sequence>
<dbReference type="EMBL" id="CYUE01000022">
    <property type="protein sequence ID" value="CUK27324.1"/>
    <property type="molecule type" value="Genomic_DNA"/>
</dbReference>
<dbReference type="SUPFAM" id="SSF52540">
    <property type="entry name" value="P-loop containing nucleoside triphosphate hydrolases"/>
    <property type="match status" value="1"/>
</dbReference>
<dbReference type="AlphaFoldDB" id="A0A0P1IUY2"/>
<dbReference type="STRING" id="1715691.TA5113_00669"/>
<dbReference type="RefSeq" id="WP_058316241.1">
    <property type="nucleotide sequence ID" value="NZ_CYTO01000007.1"/>
</dbReference>
<proteinExistence type="predicted"/>
<accession>A0A0P1IUY2</accession>
<name>A0A0P1IUY2_9RHOB</name>
<evidence type="ECO:0008006" key="3">
    <source>
        <dbReference type="Google" id="ProtNLM"/>
    </source>
</evidence>
<keyword evidence="2" id="KW-1185">Reference proteome</keyword>
<reference evidence="2" key="1">
    <citation type="submission" date="2015-09" db="EMBL/GenBank/DDBJ databases">
        <authorList>
            <person name="Rodrigo-Torres Lidia"/>
            <person name="Arahal R.David."/>
        </authorList>
    </citation>
    <scope>NUCLEOTIDE SEQUENCE [LARGE SCALE GENOMIC DNA]</scope>
    <source>
        <strain evidence="2">CECT 5114</strain>
    </source>
</reference>
<protein>
    <recommendedName>
        <fullName evidence="3">Sulfotransferase family protein</fullName>
    </recommendedName>
</protein>
<organism evidence="1 2">
    <name type="scientific">Cognatishimia activa</name>
    <dbReference type="NCBI Taxonomy" id="1715691"/>
    <lineage>
        <taxon>Bacteria</taxon>
        <taxon>Pseudomonadati</taxon>
        <taxon>Pseudomonadota</taxon>
        <taxon>Alphaproteobacteria</taxon>
        <taxon>Rhodobacterales</taxon>
        <taxon>Paracoccaceae</taxon>
        <taxon>Cognatishimia</taxon>
    </lineage>
</organism>
<gene>
    <name evidence="1" type="ORF">TA5114_03152</name>
</gene>
<dbReference type="Proteomes" id="UP000051184">
    <property type="component" value="Unassembled WGS sequence"/>
</dbReference>
<dbReference type="InterPro" id="IPR027417">
    <property type="entry name" value="P-loop_NTPase"/>
</dbReference>
<dbReference type="Pfam" id="PF13469">
    <property type="entry name" value="Sulfotransfer_3"/>
    <property type="match status" value="1"/>
</dbReference>
<dbReference type="Gene3D" id="3.40.50.300">
    <property type="entry name" value="P-loop containing nucleotide triphosphate hydrolases"/>
    <property type="match status" value="1"/>
</dbReference>
<evidence type="ECO:0000313" key="2">
    <source>
        <dbReference type="Proteomes" id="UP000051184"/>
    </source>
</evidence>